<keyword evidence="2" id="KW-1185">Reference proteome</keyword>
<feature type="non-terminal residue" evidence="1">
    <location>
        <position position="393"/>
    </location>
</feature>
<feature type="non-terminal residue" evidence="1">
    <location>
        <position position="1"/>
    </location>
</feature>
<gene>
    <name evidence="1" type="ORF">PLOB_00018364</name>
</gene>
<dbReference type="PANTHER" id="PTHR11505">
    <property type="entry name" value="L1 TRANSPOSABLE ELEMENT-RELATED"/>
    <property type="match status" value="1"/>
</dbReference>
<organism evidence="1 2">
    <name type="scientific">Porites lobata</name>
    <dbReference type="NCBI Taxonomy" id="104759"/>
    <lineage>
        <taxon>Eukaryota</taxon>
        <taxon>Metazoa</taxon>
        <taxon>Cnidaria</taxon>
        <taxon>Anthozoa</taxon>
        <taxon>Hexacorallia</taxon>
        <taxon>Scleractinia</taxon>
        <taxon>Fungiina</taxon>
        <taxon>Poritidae</taxon>
        <taxon>Porites</taxon>
    </lineage>
</organism>
<dbReference type="InterPro" id="IPR004244">
    <property type="entry name" value="Transposase_22"/>
</dbReference>
<evidence type="ECO:0000313" key="1">
    <source>
        <dbReference type="EMBL" id="CAH3176674.1"/>
    </source>
</evidence>
<proteinExistence type="predicted"/>
<dbReference type="Gene3D" id="3.30.70.1820">
    <property type="entry name" value="L1 transposable element, RRM domain"/>
    <property type="match status" value="1"/>
</dbReference>
<dbReference type="EMBL" id="CALNXK010000215">
    <property type="protein sequence ID" value="CAH3176674.1"/>
    <property type="molecule type" value="Genomic_DNA"/>
</dbReference>
<dbReference type="Proteomes" id="UP001159405">
    <property type="component" value="Unassembled WGS sequence"/>
</dbReference>
<accession>A0ABN8RBA0</accession>
<name>A0ABN8RBA0_9CNID</name>
<sequence>ESQINLLNTKLSEEQEKIIALENYSRRENLRFMNIPEQEHENCTDTVYDIVENGLNINTQNIYFHAVHRVGKPRSPEDSHHHPRPIIARFLCREDRDRVFKAKGRLRHSTDYPDAYITKDYAKAIQLERKELIKAMFIARKKGMSAKVVDRNLVINDNVYHVGNIPDELKPAAESTRSKYFSVLRSVNYRNLHFVSAFQFTTFNHQQSKADILPGYKTDHSLITLHPANNTNPRGPGFWKLNTSFLSDSEYINLIKTTITEVANEYQNNTEVDAVLLWDTMKMQIRSKSIQYAKHKRGKMKLTETNLESVITSLQRKLEENDLSETNKTTIYNELEVKKLQLENVVQRQTRGAMIRSKARWHNEGEKNTKYFLNLEKRHFNTKTIRQLQLENS</sequence>
<comment type="caution">
    <text evidence="1">The sequence shown here is derived from an EMBL/GenBank/DDBJ whole genome shotgun (WGS) entry which is preliminary data.</text>
</comment>
<evidence type="ECO:0000313" key="2">
    <source>
        <dbReference type="Proteomes" id="UP001159405"/>
    </source>
</evidence>
<reference evidence="1 2" key="1">
    <citation type="submission" date="2022-05" db="EMBL/GenBank/DDBJ databases">
        <authorList>
            <consortium name="Genoscope - CEA"/>
            <person name="William W."/>
        </authorList>
    </citation>
    <scope>NUCLEOTIDE SEQUENCE [LARGE SCALE GENOMIC DNA]</scope>
</reference>
<protein>
    <submittedName>
        <fullName evidence="1">Uncharacterized protein</fullName>
    </submittedName>
</protein>